<protein>
    <recommendedName>
        <fullName evidence="2">Methyltransferase type 11 domain-containing protein</fullName>
    </recommendedName>
</protein>
<proteinExistence type="predicted"/>
<accession>X1NIU1</accession>
<comment type="caution">
    <text evidence="1">The sequence shown here is derived from an EMBL/GenBank/DDBJ whole genome shotgun (WGS) entry which is preliminary data.</text>
</comment>
<gene>
    <name evidence="1" type="ORF">S06H3_34698</name>
</gene>
<name>X1NIU1_9ZZZZ</name>
<dbReference type="PANTHER" id="PTHR43861:SF6">
    <property type="entry name" value="METHYLTRANSFERASE TYPE 11"/>
    <property type="match status" value="1"/>
</dbReference>
<dbReference type="Gene3D" id="3.40.50.150">
    <property type="entry name" value="Vaccinia Virus protein VP39"/>
    <property type="match status" value="1"/>
</dbReference>
<organism evidence="1">
    <name type="scientific">marine sediment metagenome</name>
    <dbReference type="NCBI Taxonomy" id="412755"/>
    <lineage>
        <taxon>unclassified sequences</taxon>
        <taxon>metagenomes</taxon>
        <taxon>ecological metagenomes</taxon>
    </lineage>
</organism>
<dbReference type="Pfam" id="PF13489">
    <property type="entry name" value="Methyltransf_23"/>
    <property type="match status" value="1"/>
</dbReference>
<evidence type="ECO:0008006" key="2">
    <source>
        <dbReference type="Google" id="ProtNLM"/>
    </source>
</evidence>
<dbReference type="PANTHER" id="PTHR43861">
    <property type="entry name" value="TRANS-ACONITATE 2-METHYLTRANSFERASE-RELATED"/>
    <property type="match status" value="1"/>
</dbReference>
<dbReference type="AlphaFoldDB" id="X1NIU1"/>
<sequence>IRPSKDSNYQATYADKRTTKTRVQQVAIPKAKWITKQFERIYGRKPKSILDVGAGSGHFVHACRNLGIMADATEISESGRRFCKENFGFELINKDFMEEWEAFADYEVLAFWGVVEHVPYPLEMLKAASMALAGGEGLIAVEVPRWDCFTTAIQTEFSNSIVRHLDPLGHINVFTDSSLATVFETCRFEIVAAWYFGMDAYELVTQLSYSLDNNKVIQDIGKCVPAFQNAIHWAKLPDGMVFVGKPAQNSRQIDEGEDENDKDIWTGCDII</sequence>
<evidence type="ECO:0000313" key="1">
    <source>
        <dbReference type="EMBL" id="GAI18604.1"/>
    </source>
</evidence>
<dbReference type="EMBL" id="BARV01020856">
    <property type="protein sequence ID" value="GAI18604.1"/>
    <property type="molecule type" value="Genomic_DNA"/>
</dbReference>
<dbReference type="SUPFAM" id="SSF53335">
    <property type="entry name" value="S-adenosyl-L-methionine-dependent methyltransferases"/>
    <property type="match status" value="1"/>
</dbReference>
<feature type="non-terminal residue" evidence="1">
    <location>
        <position position="1"/>
    </location>
</feature>
<dbReference type="InterPro" id="IPR029063">
    <property type="entry name" value="SAM-dependent_MTases_sf"/>
</dbReference>
<reference evidence="1" key="1">
    <citation type="journal article" date="2014" name="Front. Microbiol.">
        <title>High frequency of phylogenetically diverse reductive dehalogenase-homologous genes in deep subseafloor sedimentary metagenomes.</title>
        <authorList>
            <person name="Kawai M."/>
            <person name="Futagami T."/>
            <person name="Toyoda A."/>
            <person name="Takaki Y."/>
            <person name="Nishi S."/>
            <person name="Hori S."/>
            <person name="Arai W."/>
            <person name="Tsubouchi T."/>
            <person name="Morono Y."/>
            <person name="Uchiyama I."/>
            <person name="Ito T."/>
            <person name="Fujiyama A."/>
            <person name="Inagaki F."/>
            <person name="Takami H."/>
        </authorList>
    </citation>
    <scope>NUCLEOTIDE SEQUENCE</scope>
    <source>
        <strain evidence="1">Expedition CK06-06</strain>
    </source>
</reference>